<evidence type="ECO:0000259" key="5">
    <source>
        <dbReference type="Pfam" id="PF00254"/>
    </source>
</evidence>
<feature type="chain" id="PRO_5019357051" description="peptidylprolyl isomerase" evidence="4">
    <location>
        <begin position="26"/>
        <end position="523"/>
    </location>
</feature>
<dbReference type="Pfam" id="PF00254">
    <property type="entry name" value="FKBP_C"/>
    <property type="match status" value="1"/>
</dbReference>
<feature type="domain" description="Peptidyl-prolyl cis-trans isomerase FKBP-type N-terminal" evidence="6">
    <location>
        <begin position="395"/>
        <end position="429"/>
    </location>
</feature>
<evidence type="ECO:0000259" key="6">
    <source>
        <dbReference type="Pfam" id="PF01346"/>
    </source>
</evidence>
<evidence type="ECO:0000313" key="8">
    <source>
        <dbReference type="Proteomes" id="UP000286402"/>
    </source>
</evidence>
<name>A0A420FTP9_9SPHI</name>
<evidence type="ECO:0000256" key="2">
    <source>
        <dbReference type="ARBA" id="ARBA00013194"/>
    </source>
</evidence>
<dbReference type="Gene3D" id="3.10.50.40">
    <property type="match status" value="1"/>
</dbReference>
<dbReference type="AlphaFoldDB" id="A0A420FTP9"/>
<dbReference type="InterPro" id="IPR015915">
    <property type="entry name" value="Kelch-typ_b-propeller"/>
</dbReference>
<evidence type="ECO:0000313" key="7">
    <source>
        <dbReference type="EMBL" id="RKF36298.1"/>
    </source>
</evidence>
<organism evidence="7 8">
    <name type="scientific">Sphingobacterium siyangense</name>
    <dbReference type="NCBI Taxonomy" id="459529"/>
    <lineage>
        <taxon>Bacteria</taxon>
        <taxon>Pseudomonadati</taxon>
        <taxon>Bacteroidota</taxon>
        <taxon>Sphingobacteriia</taxon>
        <taxon>Sphingobacteriales</taxon>
        <taxon>Sphingobacteriaceae</taxon>
        <taxon>Sphingobacterium</taxon>
    </lineage>
</organism>
<evidence type="ECO:0000256" key="3">
    <source>
        <dbReference type="ARBA" id="ARBA00023110"/>
    </source>
</evidence>
<dbReference type="EMBL" id="MCAQ01000014">
    <property type="protein sequence ID" value="RKF36298.1"/>
    <property type="molecule type" value="Genomic_DNA"/>
</dbReference>
<dbReference type="SUPFAM" id="SSF75011">
    <property type="entry name" value="3-carboxy-cis,cis-mucoante lactonizing enzyme"/>
    <property type="match status" value="1"/>
</dbReference>
<reference evidence="7 8" key="1">
    <citation type="submission" date="2016-07" db="EMBL/GenBank/DDBJ databases">
        <title>Genome analysis of Sphingobacterium siyangense T12B17.</title>
        <authorList>
            <person name="Xu D."/>
            <person name="Su Y."/>
            <person name="Zheng S."/>
        </authorList>
    </citation>
    <scope>NUCLEOTIDE SEQUENCE [LARGE SCALE GENOMIC DNA]</scope>
    <source>
        <strain evidence="7 8">T12B17</strain>
    </source>
</reference>
<keyword evidence="3" id="KW-0697">Rotamase</keyword>
<dbReference type="Proteomes" id="UP000286402">
    <property type="component" value="Unassembled WGS sequence"/>
</dbReference>
<keyword evidence="3" id="KW-0413">Isomerase</keyword>
<dbReference type="GO" id="GO:0006457">
    <property type="term" value="P:protein folding"/>
    <property type="evidence" value="ECO:0007669"/>
    <property type="project" value="InterPro"/>
</dbReference>
<dbReference type="RefSeq" id="WP_120334476.1">
    <property type="nucleotide sequence ID" value="NZ_MCAQ01000014.1"/>
</dbReference>
<keyword evidence="8" id="KW-1185">Reference proteome</keyword>
<proteinExistence type="predicted"/>
<gene>
    <name evidence="7" type="ORF">BCY89_27880</name>
</gene>
<sequence length="523" mass="57116">MKNPILHALRCCALLSFLFGFISYAQNPRSSASKQHSGNGKGSPKQVDIYVAGSCYNENTQKRTAVYWKNGQPVALTDGQNDAEAVSMAISGNDVYVAGNSLGQGVYWKNGQEVKLEKDANASNHAYSIMVKDGDVYVAGFYRYRSSNGDWHDLARYWKNGQLVELPIGGNNFSYATSIAAVDDDLYIIGSATDNHDDLYWKNSQKLETINELKVVTGISQLQGNVYAVGETQSGQPAYWKNGHTESLSGIRGVTTCNAVSGNDVYVAGVDDSNGNGYTLDGRGYIDEGDIGKCWKNGQLLANLKDTEYTIYKPLSMAVSGNDVYIVGYATDGHNIAPPKLMKNGQTIKLAKIEGSSWSETNFVISSEAGENRISKQNRAVTKNENTNASPNTVNEGLSPKEKEANDFFEENKKRPGVITLPSGLQYEVIRQGTGPKPTISDQVKVIGAKTIMSGKEVLSVNKYDSPSIAEIDMLIPGLTQALLLMNVGSIYKYYVPPKLGYPQQKSHGVIYIFETEMLEIVK</sequence>
<dbReference type="InterPro" id="IPR046357">
    <property type="entry name" value="PPIase_dom_sf"/>
</dbReference>
<comment type="catalytic activity">
    <reaction evidence="1">
        <text>[protein]-peptidylproline (omega=180) = [protein]-peptidylproline (omega=0)</text>
        <dbReference type="Rhea" id="RHEA:16237"/>
        <dbReference type="Rhea" id="RHEA-COMP:10747"/>
        <dbReference type="Rhea" id="RHEA-COMP:10748"/>
        <dbReference type="ChEBI" id="CHEBI:83833"/>
        <dbReference type="ChEBI" id="CHEBI:83834"/>
        <dbReference type="EC" id="5.2.1.8"/>
    </reaction>
</comment>
<keyword evidence="4" id="KW-0732">Signal</keyword>
<dbReference type="InterPro" id="IPR001179">
    <property type="entry name" value="PPIase_FKBP_dom"/>
</dbReference>
<accession>A0A420FTP9</accession>
<comment type="caution">
    <text evidence="7">The sequence shown here is derived from an EMBL/GenBank/DDBJ whole genome shotgun (WGS) entry which is preliminary data.</text>
</comment>
<dbReference type="EC" id="5.2.1.8" evidence="2"/>
<evidence type="ECO:0000256" key="4">
    <source>
        <dbReference type="SAM" id="SignalP"/>
    </source>
</evidence>
<dbReference type="SUPFAM" id="SSF54534">
    <property type="entry name" value="FKBP-like"/>
    <property type="match status" value="1"/>
</dbReference>
<evidence type="ECO:0000256" key="1">
    <source>
        <dbReference type="ARBA" id="ARBA00000971"/>
    </source>
</evidence>
<dbReference type="Gene3D" id="6.10.250.2970">
    <property type="match status" value="1"/>
</dbReference>
<protein>
    <recommendedName>
        <fullName evidence="2">peptidylprolyl isomerase</fullName>
        <ecNumber evidence="2">5.2.1.8</ecNumber>
    </recommendedName>
</protein>
<feature type="domain" description="PPIase FKBP-type" evidence="5">
    <location>
        <begin position="437"/>
        <end position="509"/>
    </location>
</feature>
<feature type="signal peptide" evidence="4">
    <location>
        <begin position="1"/>
        <end position="25"/>
    </location>
</feature>
<dbReference type="GO" id="GO:0003755">
    <property type="term" value="F:peptidyl-prolyl cis-trans isomerase activity"/>
    <property type="evidence" value="ECO:0007669"/>
    <property type="project" value="UniProtKB-KW"/>
</dbReference>
<dbReference type="Gene3D" id="2.120.10.80">
    <property type="entry name" value="Kelch-type beta propeller"/>
    <property type="match status" value="1"/>
</dbReference>
<dbReference type="InterPro" id="IPR000774">
    <property type="entry name" value="PPIase_FKBP_N"/>
</dbReference>
<dbReference type="Pfam" id="PF01346">
    <property type="entry name" value="FKBP_N"/>
    <property type="match status" value="1"/>
</dbReference>